<protein>
    <submittedName>
        <fullName evidence="2">Putative secreted protein</fullName>
    </submittedName>
</protein>
<keyword evidence="1" id="KW-0732">Signal</keyword>
<feature type="signal peptide" evidence="1">
    <location>
        <begin position="1"/>
        <end position="32"/>
    </location>
</feature>
<proteinExistence type="predicted"/>
<dbReference type="EMBL" id="GIFC01008437">
    <property type="protein sequence ID" value="MXU90520.1"/>
    <property type="molecule type" value="Transcribed_RNA"/>
</dbReference>
<accession>A0A6B0ULB2</accession>
<feature type="chain" id="PRO_5025422502" evidence="1">
    <location>
        <begin position="33"/>
        <end position="115"/>
    </location>
</feature>
<dbReference type="AlphaFoldDB" id="A0A6B0ULB2"/>
<sequence>MCNQNSSLLTKKKKLAVSTFTLLFLSAAANYGAEVTAGPHTCGCLQPEKPVFKAPFKLLRPRETRPVFRTGCVTAELVLRDRKRIKNRSGLSRSYSVVLGRTRSQECERAFSLLA</sequence>
<name>A0A6B0ULB2_IXORI</name>
<evidence type="ECO:0000313" key="2">
    <source>
        <dbReference type="EMBL" id="MXU90520.1"/>
    </source>
</evidence>
<evidence type="ECO:0000256" key="1">
    <source>
        <dbReference type="SAM" id="SignalP"/>
    </source>
</evidence>
<organism evidence="2">
    <name type="scientific">Ixodes ricinus</name>
    <name type="common">Common tick</name>
    <name type="synonym">Acarus ricinus</name>
    <dbReference type="NCBI Taxonomy" id="34613"/>
    <lineage>
        <taxon>Eukaryota</taxon>
        <taxon>Metazoa</taxon>
        <taxon>Ecdysozoa</taxon>
        <taxon>Arthropoda</taxon>
        <taxon>Chelicerata</taxon>
        <taxon>Arachnida</taxon>
        <taxon>Acari</taxon>
        <taxon>Parasitiformes</taxon>
        <taxon>Ixodida</taxon>
        <taxon>Ixodoidea</taxon>
        <taxon>Ixodidae</taxon>
        <taxon>Ixodinae</taxon>
        <taxon>Ixodes</taxon>
    </lineage>
</organism>
<reference evidence="2" key="1">
    <citation type="submission" date="2019-12" db="EMBL/GenBank/DDBJ databases">
        <title>An insight into the sialome of adult female Ixodes ricinus ticks feeding for 6 days.</title>
        <authorList>
            <person name="Perner J."/>
            <person name="Ribeiro J.M.C."/>
        </authorList>
    </citation>
    <scope>NUCLEOTIDE SEQUENCE</scope>
    <source>
        <strain evidence="2">Semi-engorged</strain>
        <tissue evidence="2">Salivary glands</tissue>
    </source>
</reference>